<evidence type="ECO:0000313" key="1">
    <source>
        <dbReference type="EMBL" id="KAH6922696.1"/>
    </source>
</evidence>
<reference evidence="1" key="1">
    <citation type="submission" date="2020-05" db="EMBL/GenBank/DDBJ databases">
        <title>Large-scale comparative analyses of tick genomes elucidate their genetic diversity and vector capacities.</title>
        <authorList>
            <person name="Jia N."/>
            <person name="Wang J."/>
            <person name="Shi W."/>
            <person name="Du L."/>
            <person name="Sun Y."/>
            <person name="Zhan W."/>
            <person name="Jiang J."/>
            <person name="Wang Q."/>
            <person name="Zhang B."/>
            <person name="Ji P."/>
            <person name="Sakyi L.B."/>
            <person name="Cui X."/>
            <person name="Yuan T."/>
            <person name="Jiang B."/>
            <person name="Yang W."/>
            <person name="Lam T.T.-Y."/>
            <person name="Chang Q."/>
            <person name="Ding S."/>
            <person name="Wang X."/>
            <person name="Zhu J."/>
            <person name="Ruan X."/>
            <person name="Zhao L."/>
            <person name="Wei J."/>
            <person name="Que T."/>
            <person name="Du C."/>
            <person name="Cheng J."/>
            <person name="Dai P."/>
            <person name="Han X."/>
            <person name="Huang E."/>
            <person name="Gao Y."/>
            <person name="Liu J."/>
            <person name="Shao H."/>
            <person name="Ye R."/>
            <person name="Li L."/>
            <person name="Wei W."/>
            <person name="Wang X."/>
            <person name="Wang C."/>
            <person name="Yang T."/>
            <person name="Huo Q."/>
            <person name="Li W."/>
            <person name="Guo W."/>
            <person name="Chen H."/>
            <person name="Zhou L."/>
            <person name="Ni X."/>
            <person name="Tian J."/>
            <person name="Zhou Y."/>
            <person name="Sheng Y."/>
            <person name="Liu T."/>
            <person name="Pan Y."/>
            <person name="Xia L."/>
            <person name="Li J."/>
            <person name="Zhao F."/>
            <person name="Cao W."/>
        </authorList>
    </citation>
    <scope>NUCLEOTIDE SEQUENCE</scope>
    <source>
        <strain evidence="1">Hyas-2018</strain>
    </source>
</reference>
<dbReference type="EMBL" id="CM023489">
    <property type="protein sequence ID" value="KAH6922696.1"/>
    <property type="molecule type" value="Genomic_DNA"/>
</dbReference>
<comment type="caution">
    <text evidence="1">The sequence shown here is derived from an EMBL/GenBank/DDBJ whole genome shotgun (WGS) entry which is preliminary data.</text>
</comment>
<evidence type="ECO:0000313" key="2">
    <source>
        <dbReference type="Proteomes" id="UP000821845"/>
    </source>
</evidence>
<sequence>MATVPAKKPRKRYLHHSSELAVPKTTFYRRGQNAQSLQEAKSLAGPSHSACGNAESSTYTGDIPSSCTSNSGLQETSPVMAAESALLDESEESDTTAFDDGGSPPRYCEDEVLATAFASLSSQELPNLGTSKAGAAAMAMSFAISDGLTWTALGDLAALVNAIAGVDVLPRKKYKFRKLAAEYLGSDDLTLTINTDGTPVFKSSKTSVWPLQIVVNELPAATRLQNPILIALWFGSTHRNMQAFLANSVDNLKKMDPIVWKTESKVQRSNAFVLC</sequence>
<gene>
    <name evidence="1" type="ORF">HPB50_018225</name>
</gene>
<name>A0ACB7RJC6_HYAAI</name>
<proteinExistence type="predicted"/>
<keyword evidence="2" id="KW-1185">Reference proteome</keyword>
<organism evidence="1 2">
    <name type="scientific">Hyalomma asiaticum</name>
    <name type="common">Tick</name>
    <dbReference type="NCBI Taxonomy" id="266040"/>
    <lineage>
        <taxon>Eukaryota</taxon>
        <taxon>Metazoa</taxon>
        <taxon>Ecdysozoa</taxon>
        <taxon>Arthropoda</taxon>
        <taxon>Chelicerata</taxon>
        <taxon>Arachnida</taxon>
        <taxon>Acari</taxon>
        <taxon>Parasitiformes</taxon>
        <taxon>Ixodida</taxon>
        <taxon>Ixodoidea</taxon>
        <taxon>Ixodidae</taxon>
        <taxon>Hyalomminae</taxon>
        <taxon>Hyalomma</taxon>
    </lineage>
</organism>
<accession>A0ACB7RJC6</accession>
<protein>
    <submittedName>
        <fullName evidence="1">Uncharacterized protein</fullName>
    </submittedName>
</protein>
<dbReference type="Proteomes" id="UP000821845">
    <property type="component" value="Chromosome 9"/>
</dbReference>